<feature type="transmembrane region" description="Helical" evidence="1">
    <location>
        <begin position="57"/>
        <end position="77"/>
    </location>
</feature>
<comment type="caution">
    <text evidence="2">The sequence shown here is derived from an EMBL/GenBank/DDBJ whole genome shotgun (WGS) entry which is preliminary data.</text>
</comment>
<accession>A0A4C1YWC9</accession>
<evidence type="ECO:0000256" key="1">
    <source>
        <dbReference type="SAM" id="Phobius"/>
    </source>
</evidence>
<keyword evidence="1" id="KW-0812">Transmembrane</keyword>
<proteinExistence type="predicted"/>
<dbReference type="Proteomes" id="UP000299102">
    <property type="component" value="Unassembled WGS sequence"/>
</dbReference>
<evidence type="ECO:0000313" key="2">
    <source>
        <dbReference type="EMBL" id="GBP78959.1"/>
    </source>
</evidence>
<keyword evidence="1" id="KW-0472">Membrane</keyword>
<keyword evidence="1" id="KW-1133">Transmembrane helix</keyword>
<name>A0A4C1YWC9_EUMVA</name>
<reference evidence="2 3" key="1">
    <citation type="journal article" date="2019" name="Commun. Biol.">
        <title>The bagworm genome reveals a unique fibroin gene that provides high tensile strength.</title>
        <authorList>
            <person name="Kono N."/>
            <person name="Nakamura H."/>
            <person name="Ohtoshi R."/>
            <person name="Tomita M."/>
            <person name="Numata K."/>
            <person name="Arakawa K."/>
        </authorList>
    </citation>
    <scope>NUCLEOTIDE SEQUENCE [LARGE SCALE GENOMIC DNA]</scope>
</reference>
<gene>
    <name evidence="2" type="ORF">EVAR_57835_1</name>
</gene>
<dbReference type="AlphaFoldDB" id="A0A4C1YWC9"/>
<sequence length="141" mass="15208">MILRRSTPCFAFLNLAARSETSALLTTWRMYIIVVMSSPSADAAASALRDVSGGDSLVFVSFVVCGFVHGSGVFQWFTVGVHSEESVFYFDLSLRQIAGVLNAGRASVYMPATASARPAREMRQEGGGPAVEWESCDFIIA</sequence>
<keyword evidence="3" id="KW-1185">Reference proteome</keyword>
<dbReference type="EMBL" id="BGZK01001394">
    <property type="protein sequence ID" value="GBP78959.1"/>
    <property type="molecule type" value="Genomic_DNA"/>
</dbReference>
<evidence type="ECO:0000313" key="3">
    <source>
        <dbReference type="Proteomes" id="UP000299102"/>
    </source>
</evidence>
<protein>
    <submittedName>
        <fullName evidence="2">Uncharacterized protein</fullName>
    </submittedName>
</protein>
<organism evidence="2 3">
    <name type="scientific">Eumeta variegata</name>
    <name type="common">Bagworm moth</name>
    <name type="synonym">Eumeta japonica</name>
    <dbReference type="NCBI Taxonomy" id="151549"/>
    <lineage>
        <taxon>Eukaryota</taxon>
        <taxon>Metazoa</taxon>
        <taxon>Ecdysozoa</taxon>
        <taxon>Arthropoda</taxon>
        <taxon>Hexapoda</taxon>
        <taxon>Insecta</taxon>
        <taxon>Pterygota</taxon>
        <taxon>Neoptera</taxon>
        <taxon>Endopterygota</taxon>
        <taxon>Lepidoptera</taxon>
        <taxon>Glossata</taxon>
        <taxon>Ditrysia</taxon>
        <taxon>Tineoidea</taxon>
        <taxon>Psychidae</taxon>
        <taxon>Oiketicinae</taxon>
        <taxon>Eumeta</taxon>
    </lineage>
</organism>